<evidence type="ECO:0000313" key="3">
    <source>
        <dbReference type="Proteomes" id="UP000716291"/>
    </source>
</evidence>
<feature type="region of interest" description="Disordered" evidence="1">
    <location>
        <begin position="455"/>
        <end position="475"/>
    </location>
</feature>
<keyword evidence="3" id="KW-1185">Reference proteome</keyword>
<gene>
    <name evidence="2" type="ORF">G6F64_010781</name>
</gene>
<organism evidence="2 3">
    <name type="scientific">Rhizopus oryzae</name>
    <name type="common">Mucormycosis agent</name>
    <name type="synonym">Rhizopus arrhizus var. delemar</name>
    <dbReference type="NCBI Taxonomy" id="64495"/>
    <lineage>
        <taxon>Eukaryota</taxon>
        <taxon>Fungi</taxon>
        <taxon>Fungi incertae sedis</taxon>
        <taxon>Mucoromycota</taxon>
        <taxon>Mucoromycotina</taxon>
        <taxon>Mucoromycetes</taxon>
        <taxon>Mucorales</taxon>
        <taxon>Mucorineae</taxon>
        <taxon>Rhizopodaceae</taxon>
        <taxon>Rhizopus</taxon>
    </lineage>
</organism>
<sequence length="500" mass="55950">MINVVQPKTSSSTPSSFFKSKSSTLKRYNKNKLSLQENGKQRKRSASSLSTAHETSLNTACKADIPEPSSNKSLVTSLSLRAYKKQHSNQNIKVNVDTVLLNTDTTKYITDSKLSKEEKKEKDEVQPPVPTIKIQIVQNRKENDTPKKAEFYNISNNTSSGSLISSETGNSSRSHSTEIGCNTSNVVSDTFINSLSTTTEDLCSVSFAKEERNIEDDVKSSRSSMSLEEHQYKTGIRLAKELSNDSQHATLPYEPSQNSSSNSLQEPLINIHPTASISSQIISSSKLLLKKSMNNKFSKEQDKTKKRSVSLLRRAKSQRWSGHETDLKVSAPYKIDPTVFLAAEPSVDDDCHYRNDTFALMNRLLKSMTSGGYVTNYLHVPMSLWYQPSVRLPYIEAKIAASELLIAVLEKISTRNSIDHNLNAVLNELQGLRQTLNQINDTLMRKLGCPIPVTPIDDQMKRNSHRQSTSRTSQTIGIWSSKLTKSVEKMRFDSTRSSEP</sequence>
<feature type="compositionally biased region" description="Basic residues" evidence="1">
    <location>
        <begin position="304"/>
        <end position="317"/>
    </location>
</feature>
<evidence type="ECO:0000256" key="1">
    <source>
        <dbReference type="SAM" id="MobiDB-lite"/>
    </source>
</evidence>
<dbReference type="PANTHER" id="PTHR37327:SF1">
    <property type="entry name" value="MICROTUBULE INTERACTING AND TRANSPORT DOMAIN-CONTAINING PROTEIN"/>
    <property type="match status" value="1"/>
</dbReference>
<feature type="compositionally biased region" description="Low complexity" evidence="1">
    <location>
        <begin position="153"/>
        <end position="172"/>
    </location>
</feature>
<name>A0A9P6X0Z1_RHIOR</name>
<dbReference type="AlphaFoldDB" id="A0A9P6X0Z1"/>
<dbReference type="EMBL" id="JAANQT010002354">
    <property type="protein sequence ID" value="KAG1302608.1"/>
    <property type="molecule type" value="Genomic_DNA"/>
</dbReference>
<reference evidence="2" key="1">
    <citation type="journal article" date="2020" name="Microb. Genom.">
        <title>Genetic diversity of clinical and environmental Mucorales isolates obtained from an investigation of mucormycosis cases among solid organ transplant recipients.</title>
        <authorList>
            <person name="Nguyen M.H."/>
            <person name="Kaul D."/>
            <person name="Muto C."/>
            <person name="Cheng S.J."/>
            <person name="Richter R.A."/>
            <person name="Bruno V.M."/>
            <person name="Liu G."/>
            <person name="Beyhan S."/>
            <person name="Sundermann A.J."/>
            <person name="Mounaud S."/>
            <person name="Pasculle A.W."/>
            <person name="Nierman W.C."/>
            <person name="Driscoll E."/>
            <person name="Cumbie R."/>
            <person name="Clancy C.J."/>
            <person name="Dupont C.L."/>
        </authorList>
    </citation>
    <scope>NUCLEOTIDE SEQUENCE</scope>
    <source>
        <strain evidence="2">GL11</strain>
    </source>
</reference>
<protein>
    <submittedName>
        <fullName evidence="2">Uncharacterized protein</fullName>
    </submittedName>
</protein>
<comment type="caution">
    <text evidence="2">The sequence shown here is derived from an EMBL/GenBank/DDBJ whole genome shotgun (WGS) entry which is preliminary data.</text>
</comment>
<feature type="region of interest" description="Disordered" evidence="1">
    <location>
        <begin position="1"/>
        <end position="54"/>
    </location>
</feature>
<accession>A0A9P6X0Z1</accession>
<feature type="region of interest" description="Disordered" evidence="1">
    <location>
        <begin position="151"/>
        <end position="178"/>
    </location>
</feature>
<feature type="compositionally biased region" description="Low complexity" evidence="1">
    <location>
        <begin position="7"/>
        <end position="23"/>
    </location>
</feature>
<dbReference type="PANTHER" id="PTHR37327">
    <property type="entry name" value="CHROMOSOME 1, WHOLE GENOME SHOTGUN SEQUENCE"/>
    <property type="match status" value="1"/>
</dbReference>
<proteinExistence type="predicted"/>
<feature type="compositionally biased region" description="Low complexity" evidence="1">
    <location>
        <begin position="466"/>
        <end position="475"/>
    </location>
</feature>
<feature type="region of interest" description="Disordered" evidence="1">
    <location>
        <begin position="297"/>
        <end position="317"/>
    </location>
</feature>
<dbReference type="Proteomes" id="UP000716291">
    <property type="component" value="Unassembled WGS sequence"/>
</dbReference>
<evidence type="ECO:0000313" key="2">
    <source>
        <dbReference type="EMBL" id="KAG1302608.1"/>
    </source>
</evidence>